<dbReference type="EMBL" id="OAOQ01000027">
    <property type="protein sequence ID" value="SNX74863.1"/>
    <property type="molecule type" value="Genomic_DNA"/>
</dbReference>
<proteinExistence type="predicted"/>
<dbReference type="AlphaFoldDB" id="A0A285D6T1"/>
<sequence length="136" mass="15087">MSDVMMRLGLYKFAVSSAAYQRLSRVTSYRWARQERIGTNDALQWTGLGPDTVEMQGVVFPAVCGSTGEPDRMRLQASIGIPLPLISGTGRVLGLWCVEQITETQGAFVRDGAPSRQEFQLRMTRYDGGLRALLPF</sequence>
<dbReference type="RefSeq" id="WP_097031853.1">
    <property type="nucleotide sequence ID" value="NZ_OAOQ01000027.1"/>
</dbReference>
<protein>
    <recommendedName>
        <fullName evidence="3">Phage tail protein</fullName>
    </recommendedName>
</protein>
<dbReference type="InterPro" id="IPR009734">
    <property type="entry name" value="Myoviridae_GpU"/>
</dbReference>
<evidence type="ECO:0000313" key="2">
    <source>
        <dbReference type="Proteomes" id="UP000219467"/>
    </source>
</evidence>
<reference evidence="2" key="1">
    <citation type="submission" date="2017-08" db="EMBL/GenBank/DDBJ databases">
        <authorList>
            <person name="Varghese N."/>
            <person name="Submissions S."/>
        </authorList>
    </citation>
    <scope>NUCLEOTIDE SEQUENCE [LARGE SCALE GENOMIC DNA]</scope>
    <source>
        <strain evidence="2">JA234</strain>
    </source>
</reference>
<evidence type="ECO:0000313" key="1">
    <source>
        <dbReference type="EMBL" id="SNX74863.1"/>
    </source>
</evidence>
<dbReference type="InterPro" id="IPR016912">
    <property type="entry name" value="Phage_P2_GpU"/>
</dbReference>
<dbReference type="PIRSF" id="PIRSF029208">
    <property type="entry name" value="Phage_tail_GPU"/>
    <property type="match status" value="1"/>
</dbReference>
<organism evidence="1 2">
    <name type="scientific">Cereibacter ovatus</name>
    <dbReference type="NCBI Taxonomy" id="439529"/>
    <lineage>
        <taxon>Bacteria</taxon>
        <taxon>Pseudomonadati</taxon>
        <taxon>Pseudomonadota</taxon>
        <taxon>Alphaproteobacteria</taxon>
        <taxon>Rhodobacterales</taxon>
        <taxon>Paracoccaceae</taxon>
        <taxon>Cereibacter</taxon>
    </lineage>
</organism>
<gene>
    <name evidence="1" type="ORF">SAMN05878503_12716</name>
</gene>
<dbReference type="Proteomes" id="UP000219467">
    <property type="component" value="Unassembled WGS sequence"/>
</dbReference>
<accession>A0A285D6T1</accession>
<keyword evidence="2" id="KW-1185">Reference proteome</keyword>
<evidence type="ECO:0008006" key="3">
    <source>
        <dbReference type="Google" id="ProtNLM"/>
    </source>
</evidence>
<dbReference type="OrthoDB" id="1550902at2"/>
<name>A0A285D6T1_9RHOB</name>
<dbReference type="Pfam" id="PF06995">
    <property type="entry name" value="Phage_P2_GpU"/>
    <property type="match status" value="1"/>
</dbReference>